<keyword evidence="2" id="KW-1003">Cell membrane</keyword>
<evidence type="ECO:0000259" key="13">
    <source>
        <dbReference type="PROSITE" id="PS50885"/>
    </source>
</evidence>
<dbReference type="PANTHER" id="PTHR32089">
    <property type="entry name" value="METHYL-ACCEPTING CHEMOTAXIS PROTEIN MCPB"/>
    <property type="match status" value="1"/>
</dbReference>
<keyword evidence="7 11" id="KW-0472">Membrane</keyword>
<keyword evidence="8 10" id="KW-0807">Transducer</keyword>
<dbReference type="SUPFAM" id="SSF58104">
    <property type="entry name" value="Methyl-accepting chemotaxis protein (MCP) signaling domain"/>
    <property type="match status" value="1"/>
</dbReference>
<dbReference type="Proteomes" id="UP000013911">
    <property type="component" value="Unassembled WGS sequence"/>
</dbReference>
<proteinExistence type="inferred from homology"/>
<dbReference type="eggNOG" id="COG0840">
    <property type="taxonomic scope" value="Bacteria"/>
</dbReference>
<evidence type="ECO:0000256" key="9">
    <source>
        <dbReference type="ARBA" id="ARBA00029447"/>
    </source>
</evidence>
<evidence type="ECO:0000313" key="14">
    <source>
        <dbReference type="EMBL" id="EON72691.1"/>
    </source>
</evidence>
<dbReference type="Pfam" id="PF02743">
    <property type="entry name" value="dCache_1"/>
    <property type="match status" value="1"/>
</dbReference>
<evidence type="ECO:0000256" key="8">
    <source>
        <dbReference type="ARBA" id="ARBA00023224"/>
    </source>
</evidence>
<evidence type="ECO:0000256" key="5">
    <source>
        <dbReference type="ARBA" id="ARBA00022692"/>
    </source>
</evidence>
<feature type="domain" description="Methyl-accepting transducer" evidence="12">
    <location>
        <begin position="367"/>
        <end position="603"/>
    </location>
</feature>
<evidence type="ECO:0000256" key="3">
    <source>
        <dbReference type="ARBA" id="ARBA00022481"/>
    </source>
</evidence>
<accession>R7ZF82</accession>
<dbReference type="GO" id="GO:0005886">
    <property type="term" value="C:plasma membrane"/>
    <property type="evidence" value="ECO:0007669"/>
    <property type="project" value="UniProtKB-SubCell"/>
</dbReference>
<dbReference type="Pfam" id="PF00015">
    <property type="entry name" value="MCPsignal"/>
    <property type="match status" value="1"/>
</dbReference>
<dbReference type="InterPro" id="IPR029151">
    <property type="entry name" value="Sensor-like_sf"/>
</dbReference>
<dbReference type="RefSeq" id="WP_010859175.1">
    <property type="nucleotide sequence ID" value="NZ_KB933398.1"/>
</dbReference>
<gene>
    <name evidence="14" type="ORF">H131_11138</name>
</gene>
<keyword evidence="4" id="KW-0145">Chemotaxis</keyword>
<feature type="domain" description="HAMP" evidence="13">
    <location>
        <begin position="296"/>
        <end position="348"/>
    </location>
</feature>
<dbReference type="HOGENOM" id="CLU_000445_107_19_9"/>
<evidence type="ECO:0000256" key="11">
    <source>
        <dbReference type="SAM" id="Phobius"/>
    </source>
</evidence>
<evidence type="ECO:0000256" key="10">
    <source>
        <dbReference type="PROSITE-ProRule" id="PRU00284"/>
    </source>
</evidence>
<keyword evidence="3" id="KW-0488">Methylation</keyword>
<dbReference type="FunFam" id="1.10.287.950:FF:000001">
    <property type="entry name" value="Methyl-accepting chemotaxis sensory transducer"/>
    <property type="match status" value="1"/>
</dbReference>
<comment type="similarity">
    <text evidence="9">Belongs to the methyl-accepting chemotaxis (MCP) protein family.</text>
</comment>
<feature type="transmembrane region" description="Helical" evidence="11">
    <location>
        <begin position="272"/>
        <end position="295"/>
    </location>
</feature>
<dbReference type="PROSITE" id="PS50111">
    <property type="entry name" value="CHEMOTAXIS_TRANSDUC_2"/>
    <property type="match status" value="1"/>
</dbReference>
<evidence type="ECO:0000313" key="15">
    <source>
        <dbReference type="Proteomes" id="UP000013911"/>
    </source>
</evidence>
<dbReference type="InterPro" id="IPR033479">
    <property type="entry name" value="dCache_1"/>
</dbReference>
<dbReference type="CDD" id="cd11386">
    <property type="entry name" value="MCP_signal"/>
    <property type="match status" value="1"/>
</dbReference>
<evidence type="ECO:0000259" key="12">
    <source>
        <dbReference type="PROSITE" id="PS50111"/>
    </source>
</evidence>
<dbReference type="Gene3D" id="1.10.287.950">
    <property type="entry name" value="Methyl-accepting chemotaxis protein"/>
    <property type="match status" value="1"/>
</dbReference>
<dbReference type="AlphaFoldDB" id="R7ZF82"/>
<comment type="subcellular location">
    <subcellularLocation>
        <location evidence="1">Cell membrane</location>
        <topology evidence="1">Multi-pass membrane protein</topology>
    </subcellularLocation>
</comment>
<dbReference type="InterPro" id="IPR003660">
    <property type="entry name" value="HAMP_dom"/>
</dbReference>
<evidence type="ECO:0000256" key="2">
    <source>
        <dbReference type="ARBA" id="ARBA00022475"/>
    </source>
</evidence>
<sequence>MKKIFGSFKGKLYVLFALVLLIPVCSVGILSYISSKDSIKDEILFSANESVGMLNNLIDKTVSEKIHEVGVFSEEINASMYEEGEATLRTTFKQYTALNPGTLSIYVGTQDGEFIVEPKKYESEDNPLEREWYKEAVALKGKPFITKPYVDAGTGEMVVTVASQVKDQSGVVAVDITLTELQKISDSITIGKNGYSSIFGANNMVISHPTLEAGGELKEKFLDQMHESESGTYDYFYNNDHRTMFFTTNELTGWKITGTIFSKEIDESASSILATTTLVLVIAIILSSIVVYFVLRAIIKPIRALKDSAVTISKGDLTEKVKITSNDEIGQLGQAFNDMQDSLRTLIKKIEVNAEEVASSAEELTANADQTSEATEKVAISIQEVALSADTQTTNATRNAESLNELSKAILHVAEISSTVTDLSQYATKQADEGGQAVQDTKNQMNSIHLSVTDSNSKIQSLHERSQQISSILDVITSIADQTNLLALNAAIEAARAGEHGKGFAVVADEVRKLAEQSQQSASQIFELIHGIQEETKQSVHIMAKVSEDVLDGLRVSDEAIAKFQVIMTRMNEITPKMEEVSSASEQMSASVQEVTAITEDLAFSAKGNASASEDVAASTEEQLASMEEINASAQALSHMADELKGLISQFKY</sequence>
<reference evidence="14 15" key="1">
    <citation type="submission" date="2013-04" db="EMBL/GenBank/DDBJ databases">
        <title>Draft genome of the heavy metal tolerant bacterium Lysinibacillus sphaericus strain OT4b.31.</title>
        <authorList>
            <person name="Pena-Montenegro T.D."/>
            <person name="Dussan J."/>
        </authorList>
    </citation>
    <scope>NUCLEOTIDE SEQUENCE [LARGE SCALE GENOMIC DNA]</scope>
    <source>
        <strain evidence="14 15">OT4b.31</strain>
    </source>
</reference>
<evidence type="ECO:0000256" key="6">
    <source>
        <dbReference type="ARBA" id="ARBA00022989"/>
    </source>
</evidence>
<feature type="transmembrane region" description="Helical" evidence="11">
    <location>
        <begin position="12"/>
        <end position="33"/>
    </location>
</feature>
<dbReference type="CDD" id="cd12912">
    <property type="entry name" value="PDC2_MCP_like"/>
    <property type="match status" value="1"/>
</dbReference>
<comment type="caution">
    <text evidence="14">The sequence shown here is derived from an EMBL/GenBank/DDBJ whole genome shotgun (WGS) entry which is preliminary data.</text>
</comment>
<dbReference type="SUPFAM" id="SSF103190">
    <property type="entry name" value="Sensory domain-like"/>
    <property type="match status" value="1"/>
</dbReference>
<dbReference type="PANTHER" id="PTHR32089:SF114">
    <property type="entry name" value="METHYL-ACCEPTING CHEMOTAXIS PROTEIN MCPB"/>
    <property type="match status" value="1"/>
</dbReference>
<dbReference type="InterPro" id="IPR004089">
    <property type="entry name" value="MCPsignal_dom"/>
</dbReference>
<dbReference type="GO" id="GO:0007165">
    <property type="term" value="P:signal transduction"/>
    <property type="evidence" value="ECO:0007669"/>
    <property type="project" value="UniProtKB-KW"/>
</dbReference>
<evidence type="ECO:0000256" key="7">
    <source>
        <dbReference type="ARBA" id="ARBA00023136"/>
    </source>
</evidence>
<evidence type="ECO:0000256" key="4">
    <source>
        <dbReference type="ARBA" id="ARBA00022500"/>
    </source>
</evidence>
<dbReference type="SMART" id="SM00283">
    <property type="entry name" value="MA"/>
    <property type="match status" value="1"/>
</dbReference>
<dbReference type="CDD" id="cd06225">
    <property type="entry name" value="HAMP"/>
    <property type="match status" value="1"/>
</dbReference>
<dbReference type="CDD" id="cd12913">
    <property type="entry name" value="PDC1_MCP_like"/>
    <property type="match status" value="1"/>
</dbReference>
<dbReference type="EMBL" id="AQPX01000017">
    <property type="protein sequence ID" value="EON72691.1"/>
    <property type="molecule type" value="Genomic_DNA"/>
</dbReference>
<dbReference type="Gene3D" id="3.30.450.20">
    <property type="entry name" value="PAS domain"/>
    <property type="match status" value="2"/>
</dbReference>
<evidence type="ECO:0000256" key="1">
    <source>
        <dbReference type="ARBA" id="ARBA00004651"/>
    </source>
</evidence>
<keyword evidence="5 11" id="KW-0812">Transmembrane</keyword>
<organism evidence="14 15">
    <name type="scientific">Lysinibacillus sphaericus OT4b.31</name>
    <dbReference type="NCBI Taxonomy" id="1285586"/>
    <lineage>
        <taxon>Bacteria</taxon>
        <taxon>Bacillati</taxon>
        <taxon>Bacillota</taxon>
        <taxon>Bacilli</taxon>
        <taxon>Bacillales</taxon>
        <taxon>Bacillaceae</taxon>
        <taxon>Lysinibacillus</taxon>
    </lineage>
</organism>
<dbReference type="GO" id="GO:0006935">
    <property type="term" value="P:chemotaxis"/>
    <property type="evidence" value="ECO:0007669"/>
    <property type="project" value="UniProtKB-KW"/>
</dbReference>
<dbReference type="PROSITE" id="PS50885">
    <property type="entry name" value="HAMP"/>
    <property type="match status" value="1"/>
</dbReference>
<name>R7ZF82_LYSSH</name>
<dbReference type="Pfam" id="PF00672">
    <property type="entry name" value="HAMP"/>
    <property type="match status" value="1"/>
</dbReference>
<dbReference type="SMART" id="SM00304">
    <property type="entry name" value="HAMP"/>
    <property type="match status" value="1"/>
</dbReference>
<dbReference type="OrthoDB" id="9760371at2"/>
<dbReference type="PATRIC" id="fig|1285586.5.peg.2257"/>
<protein>
    <submittedName>
        <fullName evidence="14">Methyl-accepting chemotaxis protein</fullName>
    </submittedName>
</protein>
<keyword evidence="6 11" id="KW-1133">Transmembrane helix</keyword>